<sequence length="93" mass="10170">MCYRTGQVAGPRSAVFLVFPTHNGNQVNSVKSALSNIKNVEILDIVDMQYDDGQLGICVTMAGSDTAQRVVDLCRNLQSPWNITLCSLPPEDQ</sequence>
<gene>
    <name evidence="1" type="ORF">OVA965_LOCUS18349</name>
    <name evidence="2" type="ORF">TMI583_LOCUS18360</name>
</gene>
<evidence type="ECO:0000313" key="1">
    <source>
        <dbReference type="EMBL" id="CAF1080738.1"/>
    </source>
</evidence>
<accession>A0A8S2E407</accession>
<dbReference type="AlphaFoldDB" id="A0A8S2E407"/>
<dbReference type="Proteomes" id="UP000677228">
    <property type="component" value="Unassembled WGS sequence"/>
</dbReference>
<proteinExistence type="predicted"/>
<dbReference type="EMBL" id="CAJOBA010009105">
    <property type="protein sequence ID" value="CAF3843752.1"/>
    <property type="molecule type" value="Genomic_DNA"/>
</dbReference>
<evidence type="ECO:0000313" key="2">
    <source>
        <dbReference type="EMBL" id="CAF3843752.1"/>
    </source>
</evidence>
<dbReference type="EMBL" id="CAJNOK010009090">
    <property type="protein sequence ID" value="CAF1080738.1"/>
    <property type="molecule type" value="Genomic_DNA"/>
</dbReference>
<protein>
    <submittedName>
        <fullName evidence="1">Uncharacterized protein</fullName>
    </submittedName>
</protein>
<dbReference type="Proteomes" id="UP000682733">
    <property type="component" value="Unassembled WGS sequence"/>
</dbReference>
<organism evidence="1 3">
    <name type="scientific">Didymodactylos carnosus</name>
    <dbReference type="NCBI Taxonomy" id="1234261"/>
    <lineage>
        <taxon>Eukaryota</taxon>
        <taxon>Metazoa</taxon>
        <taxon>Spiralia</taxon>
        <taxon>Gnathifera</taxon>
        <taxon>Rotifera</taxon>
        <taxon>Eurotatoria</taxon>
        <taxon>Bdelloidea</taxon>
        <taxon>Philodinida</taxon>
        <taxon>Philodinidae</taxon>
        <taxon>Didymodactylos</taxon>
    </lineage>
</organism>
<name>A0A8S2E407_9BILA</name>
<comment type="caution">
    <text evidence="1">The sequence shown here is derived from an EMBL/GenBank/DDBJ whole genome shotgun (WGS) entry which is preliminary data.</text>
</comment>
<reference evidence="1" key="1">
    <citation type="submission" date="2021-02" db="EMBL/GenBank/DDBJ databases">
        <authorList>
            <person name="Nowell W R."/>
        </authorList>
    </citation>
    <scope>NUCLEOTIDE SEQUENCE</scope>
</reference>
<evidence type="ECO:0000313" key="3">
    <source>
        <dbReference type="Proteomes" id="UP000677228"/>
    </source>
</evidence>